<dbReference type="HOGENOM" id="CLU_2559127_0_0_1"/>
<dbReference type="OrthoDB" id="10690581at2759"/>
<sequence>MKELSPTIKPVIEEYLLRYLNHLCMNPPSDDLPTSISRRPRLSFSCSLISPPRLDRDGNDRPPTEAQYRSAVPMARYQPSLA</sequence>
<dbReference type="AlphaFoldDB" id="G4U0K6"/>
<feature type="region of interest" description="Disordered" evidence="1">
    <location>
        <begin position="47"/>
        <end position="82"/>
    </location>
</feature>
<evidence type="ECO:0000313" key="2">
    <source>
        <dbReference type="EMBL" id="CCA77099.1"/>
    </source>
</evidence>
<keyword evidence="3" id="KW-1185">Reference proteome</keyword>
<reference evidence="2 3" key="1">
    <citation type="journal article" date="2011" name="PLoS Pathog.">
        <title>Endophytic Life Strategies Decoded by Genome and Transcriptome Analyses of the Mutualistic Root Symbiont Piriformospora indica.</title>
        <authorList>
            <person name="Zuccaro A."/>
            <person name="Lahrmann U."/>
            <person name="Guldener U."/>
            <person name="Langen G."/>
            <person name="Pfiffi S."/>
            <person name="Biedenkopf D."/>
            <person name="Wong P."/>
            <person name="Samans B."/>
            <person name="Grimm C."/>
            <person name="Basiewicz M."/>
            <person name="Murat C."/>
            <person name="Martin F."/>
            <person name="Kogel K.H."/>
        </authorList>
    </citation>
    <scope>NUCLEOTIDE SEQUENCE [LARGE SCALE GENOMIC DNA]</scope>
    <source>
        <strain evidence="2 3">DSM 11827</strain>
    </source>
</reference>
<accession>G4U0K6</accession>
<comment type="caution">
    <text evidence="2">The sequence shown here is derived from an EMBL/GenBank/DDBJ whole genome shotgun (WGS) entry which is preliminary data.</text>
</comment>
<dbReference type="EMBL" id="CAFZ01001268">
    <property type="protein sequence ID" value="CCA77099.1"/>
    <property type="molecule type" value="Genomic_DNA"/>
</dbReference>
<organism evidence="2 3">
    <name type="scientific">Serendipita indica (strain DSM 11827)</name>
    <name type="common">Root endophyte fungus</name>
    <name type="synonym">Piriformospora indica</name>
    <dbReference type="NCBI Taxonomy" id="1109443"/>
    <lineage>
        <taxon>Eukaryota</taxon>
        <taxon>Fungi</taxon>
        <taxon>Dikarya</taxon>
        <taxon>Basidiomycota</taxon>
        <taxon>Agaricomycotina</taxon>
        <taxon>Agaricomycetes</taxon>
        <taxon>Sebacinales</taxon>
        <taxon>Serendipitaceae</taxon>
        <taxon>Serendipita</taxon>
    </lineage>
</organism>
<evidence type="ECO:0000256" key="1">
    <source>
        <dbReference type="SAM" id="MobiDB-lite"/>
    </source>
</evidence>
<dbReference type="InParanoid" id="G4U0K6"/>
<feature type="compositionally biased region" description="Basic and acidic residues" evidence="1">
    <location>
        <begin position="53"/>
        <end position="63"/>
    </location>
</feature>
<proteinExistence type="predicted"/>
<protein>
    <submittedName>
        <fullName evidence="2">Uncharacterized protein</fullName>
    </submittedName>
</protein>
<name>G4U0K6_SERID</name>
<gene>
    <name evidence="2" type="ORF">PIIN_11082</name>
</gene>
<dbReference type="Proteomes" id="UP000007148">
    <property type="component" value="Unassembled WGS sequence"/>
</dbReference>
<evidence type="ECO:0000313" key="3">
    <source>
        <dbReference type="Proteomes" id="UP000007148"/>
    </source>
</evidence>